<comment type="caution">
    <text evidence="1">The sequence shown here is derived from an EMBL/GenBank/DDBJ whole genome shotgun (WGS) entry which is preliminary data.</text>
</comment>
<proteinExistence type="predicted"/>
<evidence type="ECO:0000313" key="2">
    <source>
        <dbReference type="Proteomes" id="UP001148662"/>
    </source>
</evidence>
<reference evidence="1" key="1">
    <citation type="submission" date="2022-07" db="EMBL/GenBank/DDBJ databases">
        <title>Genome Sequence of Phlebia brevispora.</title>
        <authorList>
            <person name="Buettner E."/>
        </authorList>
    </citation>
    <scope>NUCLEOTIDE SEQUENCE</scope>
    <source>
        <strain evidence="1">MPL23</strain>
    </source>
</reference>
<gene>
    <name evidence="1" type="ORF">NM688_g4056</name>
</gene>
<dbReference type="EMBL" id="JANHOG010000638">
    <property type="protein sequence ID" value="KAJ3552621.1"/>
    <property type="molecule type" value="Genomic_DNA"/>
</dbReference>
<protein>
    <submittedName>
        <fullName evidence="1">Uncharacterized protein</fullName>
    </submittedName>
</protein>
<keyword evidence="2" id="KW-1185">Reference proteome</keyword>
<evidence type="ECO:0000313" key="1">
    <source>
        <dbReference type="EMBL" id="KAJ3552621.1"/>
    </source>
</evidence>
<accession>A0ACC1T477</accession>
<name>A0ACC1T477_9APHY</name>
<sequence>MQVQTSSRPRPALGRDVGSMVTDVLDDELQLSTSAETICHLPLHLTLPSNASHTSRPSSPSQPSSPHSSLPSPSSPSGDSVSSFPSVSSSFLFSSGPGSPPHPAHHFGNESEHEQADSSLIIPSLTLPTPLRRPTPYGQGLGEVRLLVLTRKDVGIANIVDAFTEEECEDIVDTGQWEDFAPEDQSDVASTPAKVLRISTDWIEHRDAHGLEKHEPSRNLEIVHLSEYDVHDDPAETIRATLTYIQSPFRSVLSVVHPDQPPNDLLAALLSSPTTPLYTAMVVVSSDVLTPFEHTLIVELSTHIPIIIIPPLPDPSRYQHFSSHAQDQAVHPSAGLNKARLSSIRPPSTVALRDMMLHHPETLATLRLEATDRFLRWREVERAVGRLLGSPDAEFKQSLSGAQRTTRENTLTAPPPVTKRRSDARWDRSRWEAEWEDALSTDVAKTLRARRSTERRMPVNDYFTPTTPMPRPNPPGATNEVTESAAFAPQGLTSWNGTCWGARI</sequence>
<dbReference type="Proteomes" id="UP001148662">
    <property type="component" value="Unassembled WGS sequence"/>
</dbReference>
<organism evidence="1 2">
    <name type="scientific">Phlebia brevispora</name>
    <dbReference type="NCBI Taxonomy" id="194682"/>
    <lineage>
        <taxon>Eukaryota</taxon>
        <taxon>Fungi</taxon>
        <taxon>Dikarya</taxon>
        <taxon>Basidiomycota</taxon>
        <taxon>Agaricomycotina</taxon>
        <taxon>Agaricomycetes</taxon>
        <taxon>Polyporales</taxon>
        <taxon>Meruliaceae</taxon>
        <taxon>Phlebia</taxon>
    </lineage>
</organism>